<feature type="transmembrane region" description="Helical" evidence="1">
    <location>
        <begin position="16"/>
        <end position="37"/>
    </location>
</feature>
<evidence type="ECO:0000313" key="3">
    <source>
        <dbReference type="Proteomes" id="UP000619293"/>
    </source>
</evidence>
<proteinExistence type="predicted"/>
<sequence>MSTAESPAPLKRTSTIVTIVATVLGTVLAYLSLAAAVKWPPFSPAASVAVVKGAHPRNDNCPGSSCAFISVRLENFAAGSVVRCTFTSAEGAEFFVPYDALIDDDGNHTGQSTNYYGTPDGWVSATCGDATGSRKPWGNG</sequence>
<evidence type="ECO:0000256" key="1">
    <source>
        <dbReference type="SAM" id="Phobius"/>
    </source>
</evidence>
<dbReference type="EMBL" id="BONG01000019">
    <property type="protein sequence ID" value="GIF90007.1"/>
    <property type="molecule type" value="Genomic_DNA"/>
</dbReference>
<keyword evidence="1" id="KW-1133">Transmembrane helix</keyword>
<protein>
    <submittedName>
        <fullName evidence="2">Uncharacterized protein</fullName>
    </submittedName>
</protein>
<gene>
    <name evidence="2" type="ORF">Cch02nite_34510</name>
</gene>
<reference evidence="2 3" key="1">
    <citation type="submission" date="2021-01" db="EMBL/GenBank/DDBJ databases">
        <title>Whole genome shotgun sequence of Catellatospora chokoriensis NBRC 107358.</title>
        <authorList>
            <person name="Komaki H."/>
            <person name="Tamura T."/>
        </authorList>
    </citation>
    <scope>NUCLEOTIDE SEQUENCE [LARGE SCALE GENOMIC DNA]</scope>
    <source>
        <strain evidence="2 3">NBRC 107358</strain>
    </source>
</reference>
<dbReference type="RefSeq" id="WP_191840027.1">
    <property type="nucleotide sequence ID" value="NZ_BAAALB010000023.1"/>
</dbReference>
<organism evidence="2 3">
    <name type="scientific">Catellatospora chokoriensis</name>
    <dbReference type="NCBI Taxonomy" id="310353"/>
    <lineage>
        <taxon>Bacteria</taxon>
        <taxon>Bacillati</taxon>
        <taxon>Actinomycetota</taxon>
        <taxon>Actinomycetes</taxon>
        <taxon>Micromonosporales</taxon>
        <taxon>Micromonosporaceae</taxon>
        <taxon>Catellatospora</taxon>
    </lineage>
</organism>
<dbReference type="Proteomes" id="UP000619293">
    <property type="component" value="Unassembled WGS sequence"/>
</dbReference>
<name>A0A8J3K035_9ACTN</name>
<dbReference type="AlphaFoldDB" id="A0A8J3K035"/>
<keyword evidence="3" id="KW-1185">Reference proteome</keyword>
<comment type="caution">
    <text evidence="2">The sequence shown here is derived from an EMBL/GenBank/DDBJ whole genome shotgun (WGS) entry which is preliminary data.</text>
</comment>
<keyword evidence="1" id="KW-0472">Membrane</keyword>
<keyword evidence="1" id="KW-0812">Transmembrane</keyword>
<evidence type="ECO:0000313" key="2">
    <source>
        <dbReference type="EMBL" id="GIF90007.1"/>
    </source>
</evidence>
<accession>A0A8J3K035</accession>